<dbReference type="AlphaFoldDB" id="A0A2P6MHY8"/>
<dbReference type="GO" id="GO:0006355">
    <property type="term" value="P:regulation of DNA-templated transcription"/>
    <property type="evidence" value="ECO:0007669"/>
    <property type="project" value="InterPro"/>
</dbReference>
<accession>A0A2P6MHY8</accession>
<dbReference type="PANTHER" id="PTHR32071">
    <property type="entry name" value="TRANSCRIPTIONAL REGULATORY PROTEIN"/>
    <property type="match status" value="1"/>
</dbReference>
<dbReference type="GO" id="GO:0043565">
    <property type="term" value="F:sequence-specific DNA binding"/>
    <property type="evidence" value="ECO:0007669"/>
    <property type="project" value="InterPro"/>
</dbReference>
<evidence type="ECO:0000259" key="6">
    <source>
        <dbReference type="PROSITE" id="PS50112"/>
    </source>
</evidence>
<dbReference type="InterPro" id="IPR002197">
    <property type="entry name" value="HTH_Fis"/>
</dbReference>
<dbReference type="PROSITE" id="PS50112">
    <property type="entry name" value="PAS"/>
    <property type="match status" value="1"/>
</dbReference>
<name>A0A2P6MHY8_ALKUR</name>
<dbReference type="Pfam" id="PF00158">
    <property type="entry name" value="Sigma54_activat"/>
    <property type="match status" value="1"/>
</dbReference>
<dbReference type="SMART" id="SM00382">
    <property type="entry name" value="AAA"/>
    <property type="match status" value="1"/>
</dbReference>
<dbReference type="InterPro" id="IPR002078">
    <property type="entry name" value="Sigma_54_int"/>
</dbReference>
<gene>
    <name evidence="7" type="ORF">C6I21_06255</name>
</gene>
<keyword evidence="3" id="KW-0805">Transcription regulation</keyword>
<dbReference type="EMBL" id="PVNS01000005">
    <property type="protein sequence ID" value="PRO65905.1"/>
    <property type="molecule type" value="Genomic_DNA"/>
</dbReference>
<dbReference type="SUPFAM" id="SSF46689">
    <property type="entry name" value="Homeodomain-like"/>
    <property type="match status" value="1"/>
</dbReference>
<evidence type="ECO:0000256" key="2">
    <source>
        <dbReference type="ARBA" id="ARBA00022840"/>
    </source>
</evidence>
<dbReference type="InterPro" id="IPR025944">
    <property type="entry name" value="Sigma_54_int_dom_CS"/>
</dbReference>
<evidence type="ECO:0000259" key="5">
    <source>
        <dbReference type="PROSITE" id="PS50045"/>
    </source>
</evidence>
<dbReference type="Gene3D" id="3.40.50.300">
    <property type="entry name" value="P-loop containing nucleotide triphosphate hydrolases"/>
    <property type="match status" value="1"/>
</dbReference>
<dbReference type="NCBIfam" id="TIGR00229">
    <property type="entry name" value="sensory_box"/>
    <property type="match status" value="1"/>
</dbReference>
<feature type="domain" description="Sigma-54 factor interaction" evidence="5">
    <location>
        <begin position="135"/>
        <end position="363"/>
    </location>
</feature>
<dbReference type="GO" id="GO:0005524">
    <property type="term" value="F:ATP binding"/>
    <property type="evidence" value="ECO:0007669"/>
    <property type="project" value="UniProtKB-KW"/>
</dbReference>
<evidence type="ECO:0000313" key="8">
    <source>
        <dbReference type="Proteomes" id="UP000243650"/>
    </source>
</evidence>
<dbReference type="PROSITE" id="PS00675">
    <property type="entry name" value="SIGMA54_INTERACT_1"/>
    <property type="match status" value="1"/>
</dbReference>
<dbReference type="CDD" id="cd00009">
    <property type="entry name" value="AAA"/>
    <property type="match status" value="1"/>
</dbReference>
<dbReference type="OrthoDB" id="9771372at2"/>
<feature type="domain" description="PAS" evidence="6">
    <location>
        <begin position="4"/>
        <end position="52"/>
    </location>
</feature>
<proteinExistence type="predicted"/>
<dbReference type="PRINTS" id="PR01590">
    <property type="entry name" value="HTHFIS"/>
</dbReference>
<evidence type="ECO:0000256" key="1">
    <source>
        <dbReference type="ARBA" id="ARBA00022741"/>
    </source>
</evidence>
<reference evidence="7 8" key="1">
    <citation type="submission" date="2018-03" db="EMBL/GenBank/DDBJ databases">
        <title>Bacillus urumqiensis sp. nov., a moderately haloalkaliphilic bacterium isolated from a salt lake.</title>
        <authorList>
            <person name="Zhao B."/>
            <person name="Liao Z."/>
        </authorList>
    </citation>
    <scope>NUCLEOTIDE SEQUENCE [LARGE SCALE GENOMIC DNA]</scope>
    <source>
        <strain evidence="7 8">BZ-SZ-XJ18</strain>
    </source>
</reference>
<organism evidence="7 8">
    <name type="scientific">Alkalicoccus urumqiensis</name>
    <name type="common">Bacillus urumqiensis</name>
    <dbReference type="NCBI Taxonomy" id="1548213"/>
    <lineage>
        <taxon>Bacteria</taxon>
        <taxon>Bacillati</taxon>
        <taxon>Bacillota</taxon>
        <taxon>Bacilli</taxon>
        <taxon>Bacillales</taxon>
        <taxon>Bacillaceae</taxon>
        <taxon>Alkalicoccus</taxon>
    </lineage>
</organism>
<dbReference type="SUPFAM" id="SSF55785">
    <property type="entry name" value="PYP-like sensor domain (PAS domain)"/>
    <property type="match status" value="1"/>
</dbReference>
<dbReference type="Gene3D" id="1.10.10.60">
    <property type="entry name" value="Homeodomain-like"/>
    <property type="match status" value="1"/>
</dbReference>
<comment type="caution">
    <text evidence="7">The sequence shown here is derived from an EMBL/GenBank/DDBJ whole genome shotgun (WGS) entry which is preliminary data.</text>
</comment>
<dbReference type="Pfam" id="PF02954">
    <property type="entry name" value="HTH_8"/>
    <property type="match status" value="1"/>
</dbReference>
<evidence type="ECO:0000313" key="7">
    <source>
        <dbReference type="EMBL" id="PRO65905.1"/>
    </source>
</evidence>
<dbReference type="PROSITE" id="PS50045">
    <property type="entry name" value="SIGMA54_INTERACT_4"/>
    <property type="match status" value="1"/>
</dbReference>
<dbReference type="SUPFAM" id="SSF52540">
    <property type="entry name" value="P-loop containing nucleoside triphosphate hydrolases"/>
    <property type="match status" value="1"/>
</dbReference>
<dbReference type="InterPro" id="IPR025662">
    <property type="entry name" value="Sigma_54_int_dom_ATP-bd_1"/>
</dbReference>
<dbReference type="Proteomes" id="UP000243650">
    <property type="component" value="Unassembled WGS sequence"/>
</dbReference>
<dbReference type="PANTHER" id="PTHR32071:SF74">
    <property type="entry name" value="TRANSCRIPTIONAL ACTIVATOR ROCR"/>
    <property type="match status" value="1"/>
</dbReference>
<evidence type="ECO:0000256" key="3">
    <source>
        <dbReference type="ARBA" id="ARBA00023015"/>
    </source>
</evidence>
<dbReference type="Gene3D" id="3.30.450.20">
    <property type="entry name" value="PAS domain"/>
    <property type="match status" value="1"/>
</dbReference>
<dbReference type="InterPro" id="IPR035965">
    <property type="entry name" value="PAS-like_dom_sf"/>
</dbReference>
<keyword evidence="2" id="KW-0067">ATP-binding</keyword>
<keyword evidence="8" id="KW-1185">Reference proteome</keyword>
<dbReference type="InterPro" id="IPR000014">
    <property type="entry name" value="PAS"/>
</dbReference>
<dbReference type="InterPro" id="IPR027417">
    <property type="entry name" value="P-loop_NTPase"/>
</dbReference>
<dbReference type="FunFam" id="3.40.50.300:FF:000006">
    <property type="entry name" value="DNA-binding transcriptional regulator NtrC"/>
    <property type="match status" value="1"/>
</dbReference>
<dbReference type="SMART" id="SM00091">
    <property type="entry name" value="PAS"/>
    <property type="match status" value="1"/>
</dbReference>
<evidence type="ECO:0000256" key="4">
    <source>
        <dbReference type="ARBA" id="ARBA00023163"/>
    </source>
</evidence>
<dbReference type="RefSeq" id="WP_105958589.1">
    <property type="nucleotide sequence ID" value="NZ_PVNS01000005.1"/>
</dbReference>
<dbReference type="Gene3D" id="1.10.8.60">
    <property type="match status" value="1"/>
</dbReference>
<keyword evidence="4" id="KW-0804">Transcription</keyword>
<dbReference type="Pfam" id="PF25601">
    <property type="entry name" value="AAA_lid_14"/>
    <property type="match status" value="1"/>
</dbReference>
<dbReference type="InterPro" id="IPR013656">
    <property type="entry name" value="PAS_4"/>
</dbReference>
<keyword evidence="1" id="KW-0547">Nucleotide-binding</keyword>
<dbReference type="InterPro" id="IPR009057">
    <property type="entry name" value="Homeodomain-like_sf"/>
</dbReference>
<protein>
    <submittedName>
        <fullName evidence="7">Sigma-54-dependent Fis family transcriptional regulator</fullName>
    </submittedName>
</protein>
<sequence length="443" mass="49494">MFPVSQPWQNLLNSLDTGVHMIDADGRSQVYNQKMSRIEGMDPGEVVSRHLLDIFQFASSTESRLLQAIHSGKTFTGMQQTYHTFKGDRITTINDIFPLYENDVCIGAVELARDITSLERMSRERRGLRWTFQDLIGQAPAFVESVHRAERAALSQSPVLITGETGTGKELIAQSIHQGSPRAGGPFIAQNCAALPASLSEQLLFGSVKGAFTDAADQPGLFEQADQGTLFLDELHTLPPALQAKLLRVLEEKRVRRLGSTKETAVDVRILAAVGGEVEELLFSGALRRDLYHRVSVVDIHLPSLRERKEDIPLLAGHFLSYYTHLFHLDIPSITQTSIHRLTRYDFPGNVRELEHLIEGAVNLAPEGRPLEVALPGSHPPPLPPVPQKDEFSPLSERMEEAEKQYLQQVLTYHGGNISASARTLGIKRQSLQYRIHKYDLRF</sequence>
<dbReference type="PROSITE" id="PS00688">
    <property type="entry name" value="SIGMA54_INTERACT_3"/>
    <property type="match status" value="1"/>
</dbReference>
<dbReference type="Pfam" id="PF08448">
    <property type="entry name" value="PAS_4"/>
    <property type="match status" value="1"/>
</dbReference>
<dbReference type="InterPro" id="IPR003593">
    <property type="entry name" value="AAA+_ATPase"/>
</dbReference>
<dbReference type="InterPro" id="IPR058031">
    <property type="entry name" value="AAA_lid_NorR"/>
</dbReference>